<dbReference type="PANTHER" id="PTHR14187">
    <property type="entry name" value="ALPHA KINASE/ELONGATION FACTOR 2 KINASE"/>
    <property type="match status" value="1"/>
</dbReference>
<protein>
    <submittedName>
        <fullName evidence="1">Uncharacterized protein</fullName>
    </submittedName>
</protein>
<dbReference type="AlphaFoldDB" id="A0AAN8RJX9"/>
<dbReference type="Proteomes" id="UP001313282">
    <property type="component" value="Unassembled WGS sequence"/>
</dbReference>
<proteinExistence type="predicted"/>
<keyword evidence="2" id="KW-1185">Reference proteome</keyword>
<accession>A0AAN8RJX9</accession>
<organism evidence="1 2">
    <name type="scientific">Orbilia javanica</name>
    <dbReference type="NCBI Taxonomy" id="47235"/>
    <lineage>
        <taxon>Eukaryota</taxon>
        <taxon>Fungi</taxon>
        <taxon>Dikarya</taxon>
        <taxon>Ascomycota</taxon>
        <taxon>Pezizomycotina</taxon>
        <taxon>Orbiliomycetes</taxon>
        <taxon>Orbiliales</taxon>
        <taxon>Orbiliaceae</taxon>
        <taxon>Orbilia</taxon>
    </lineage>
</organism>
<gene>
    <name evidence="1" type="ORF">TWF718_002667</name>
</gene>
<name>A0AAN8RJX9_9PEZI</name>
<evidence type="ECO:0000313" key="1">
    <source>
        <dbReference type="EMBL" id="KAK6332133.1"/>
    </source>
</evidence>
<dbReference type="InterPro" id="IPR043129">
    <property type="entry name" value="ATPase_NBD"/>
</dbReference>
<dbReference type="PANTHER" id="PTHR14187:SF5">
    <property type="entry name" value="HEAT SHOCK 70 KDA PROTEIN 12A"/>
    <property type="match status" value="1"/>
</dbReference>
<reference evidence="1 2" key="1">
    <citation type="submission" date="2019-10" db="EMBL/GenBank/DDBJ databases">
        <authorList>
            <person name="Palmer J.M."/>
        </authorList>
    </citation>
    <scope>NUCLEOTIDE SEQUENCE [LARGE SCALE GENOMIC DNA]</scope>
    <source>
        <strain evidence="1 2">TWF718</strain>
    </source>
</reference>
<dbReference type="Gene3D" id="3.30.420.40">
    <property type="match status" value="1"/>
</dbReference>
<dbReference type="EMBL" id="JAVHNR010000010">
    <property type="protein sequence ID" value="KAK6332133.1"/>
    <property type="molecule type" value="Genomic_DNA"/>
</dbReference>
<comment type="caution">
    <text evidence="1">The sequence shown here is derived from an EMBL/GenBank/DDBJ whole genome shotgun (WGS) entry which is preliminary data.</text>
</comment>
<dbReference type="Gene3D" id="3.90.640.10">
    <property type="entry name" value="Actin, Chain A, domain 4"/>
    <property type="match status" value="1"/>
</dbReference>
<dbReference type="CDD" id="cd10170">
    <property type="entry name" value="ASKHA_NBD_HSP70"/>
    <property type="match status" value="1"/>
</dbReference>
<evidence type="ECO:0000313" key="2">
    <source>
        <dbReference type="Proteomes" id="UP001313282"/>
    </source>
</evidence>
<sequence>MSQNSKARMMADFEFAKQSFSDDEDTSEFYITAFGLPRKYKGAAGVAPDGYLTLTRDDMRNIFDPTIDLIVALINSQIKAAADASQRLKMILLVGGFGGSPYLRRRIQEWVDTEGYSIEIAQPPDAWTSIARGAVMHGIENQIVKDRIARTCYGVCVDVRFREGVHPKYHEDNYHDEYDGILRVRDQMEWFIKKARGPHHIYISQTSSPGEEKFLTPNHLETEQFADAGDLKITDTLYAYSGDDAPNKPSDSGVRPICDLRTDLNSIPKEKWKVRNKSNGTSYYLIEFDLVMEVEGEKLLFGLEIDSVRYSGVSATFH</sequence>
<dbReference type="SUPFAM" id="SSF53067">
    <property type="entry name" value="Actin-like ATPase domain"/>
    <property type="match status" value="1"/>
</dbReference>